<evidence type="ECO:0000256" key="3">
    <source>
        <dbReference type="ARBA" id="ARBA00023163"/>
    </source>
</evidence>
<keyword evidence="2" id="KW-0805">Transcription regulation</keyword>
<gene>
    <name evidence="6" type="ORF">HMPREF2531_00592</name>
</gene>
<dbReference type="InterPro" id="IPR015943">
    <property type="entry name" value="WD40/YVTN_repeat-like_dom_sf"/>
</dbReference>
<dbReference type="Pfam" id="PF12833">
    <property type="entry name" value="HTH_18"/>
    <property type="match status" value="1"/>
</dbReference>
<dbReference type="Gene3D" id="2.60.40.10">
    <property type="entry name" value="Immunoglobulins"/>
    <property type="match status" value="1"/>
</dbReference>
<dbReference type="PANTHER" id="PTHR43547:SF2">
    <property type="entry name" value="HYBRID SIGNAL TRANSDUCTION HISTIDINE KINASE C"/>
    <property type="match status" value="1"/>
</dbReference>
<dbReference type="AlphaFoldDB" id="A0A139LTB5"/>
<name>A0A139LTB5_9BACE</name>
<dbReference type="PROSITE" id="PS01124">
    <property type="entry name" value="HTH_ARAC_FAMILY_2"/>
    <property type="match status" value="1"/>
</dbReference>
<sequence length="935" mass="106381">MKVSMAAVIVRTSMVKILSFIAMTMVIMYSSPIYGIKNDLDFHTINMRNGLSHNMVKALLKDSKGFVWIGTHNGLDRFDGTDIVTYSQLVNRSIFTLCEIDSIYLWIGTDKGLMRLNRKMETCEEIVLENKSLAVKSLCPLGKSGMLVATVQGLFIIQGEKIEKVYFNSNVLSQTNSLSEIIKGSSPDIYWIASNYGLVKFNIRTRDFRTYVYPSTEQDMNSFICMTLLDDNIYIGTKSRGMVVFNSLRNEFSLFPDIGNAYITTLSPAGEQMLYVGTDGGGVKVVSTSTGKVVSTISHSSAKGDISSNAIYSFLYDGKVYWIGTFLGGLNYTPARGDLFSIYNSPSLFNSKDYNIRSFHLRESGDKVIGTRDGLFYISEQKKEVKHFSSASSILRSDIILAIYPSGDDYLIGTLEGLYRLNVSSLTLSYFDNKECFKKNIFSTIVGDGNGTIWLGSSSGLFVYDLPTGDYKFYDHMNSVISNPSIHTIMLDSKNRAWISNVNSVYIYDISTQRFIPESFPSDVQVDLKDVRFIYEDRYHSIWLCTDKEGVIRINEHFTKFEKMHIGDFFEDNLVVGMVEDQNGLWISSQRGLICYNIETGDYKLFSLYDGIPGYIFNYSVQKMNDGSLWWGNESGLVSYNSNEHINKSTADILAPVITSISVSGRVLRAGDPLMESASDFVEQIQLPSFKNNIGFSFSSMNYSLENTDIYEYSLEGNDDGWNKLTHGNSVFYENLPIGNYTFKVRSSFNPEKETRVKVCVVRSVSYWVYICLVSLLLCSVLLFFYSRLLAKYRSVKDVKQENNISKEKYISSKMEDEKVEYIKKHLLEYMNEKKPYLNSELKRQDVALGVNCAPDELSQVLNLYLNTNFTDFINQYRVEEFIIRVKDSSSSKYTLVSLAEQCGFNSRSSFFRSFKKIKEKTPLEYMKEHNIDLK</sequence>
<dbReference type="Pfam" id="PF07494">
    <property type="entry name" value="Reg_prop"/>
    <property type="match status" value="1"/>
</dbReference>
<dbReference type="InterPro" id="IPR011047">
    <property type="entry name" value="Quinoprotein_ADH-like_sf"/>
</dbReference>
<evidence type="ECO:0000259" key="5">
    <source>
        <dbReference type="PROSITE" id="PS01124"/>
    </source>
</evidence>
<dbReference type="Gene3D" id="2.130.10.10">
    <property type="entry name" value="YVTN repeat-like/Quinoprotein amine dehydrogenase"/>
    <property type="match status" value="2"/>
</dbReference>
<dbReference type="Gene3D" id="1.10.10.60">
    <property type="entry name" value="Homeodomain-like"/>
    <property type="match status" value="2"/>
</dbReference>
<dbReference type="InterPro" id="IPR009057">
    <property type="entry name" value="Homeodomain-like_sf"/>
</dbReference>
<dbReference type="GO" id="GO:0003700">
    <property type="term" value="F:DNA-binding transcription factor activity"/>
    <property type="evidence" value="ECO:0007669"/>
    <property type="project" value="InterPro"/>
</dbReference>
<proteinExistence type="predicted"/>
<keyword evidence="4" id="KW-0812">Transmembrane</keyword>
<dbReference type="InterPro" id="IPR018060">
    <property type="entry name" value="HTH_AraC"/>
</dbReference>
<dbReference type="Proteomes" id="UP000070319">
    <property type="component" value="Unassembled WGS sequence"/>
</dbReference>
<dbReference type="InterPro" id="IPR011110">
    <property type="entry name" value="Reg_prop"/>
</dbReference>
<keyword evidence="1" id="KW-0597">Phosphoprotein</keyword>
<evidence type="ECO:0000256" key="1">
    <source>
        <dbReference type="ARBA" id="ARBA00022553"/>
    </source>
</evidence>
<evidence type="ECO:0000313" key="6">
    <source>
        <dbReference type="EMBL" id="KXT54670.1"/>
    </source>
</evidence>
<organism evidence="6">
    <name type="scientific">Bacteroides intestinalis</name>
    <dbReference type="NCBI Taxonomy" id="329854"/>
    <lineage>
        <taxon>Bacteria</taxon>
        <taxon>Pseudomonadati</taxon>
        <taxon>Bacteroidota</taxon>
        <taxon>Bacteroidia</taxon>
        <taxon>Bacteroidales</taxon>
        <taxon>Bacteroidaceae</taxon>
        <taxon>Bacteroides</taxon>
    </lineage>
</organism>
<dbReference type="SUPFAM" id="SSF50998">
    <property type="entry name" value="Quinoprotein alcohol dehydrogenase-like"/>
    <property type="match status" value="1"/>
</dbReference>
<evidence type="ECO:0000256" key="4">
    <source>
        <dbReference type="SAM" id="Phobius"/>
    </source>
</evidence>
<dbReference type="GO" id="GO:0043565">
    <property type="term" value="F:sequence-specific DNA binding"/>
    <property type="evidence" value="ECO:0007669"/>
    <property type="project" value="InterPro"/>
</dbReference>
<dbReference type="GO" id="GO:0000155">
    <property type="term" value="F:phosphorelay sensor kinase activity"/>
    <property type="evidence" value="ECO:0007669"/>
    <property type="project" value="TreeGrafter"/>
</dbReference>
<dbReference type="SUPFAM" id="SSF46689">
    <property type="entry name" value="Homeodomain-like"/>
    <property type="match status" value="1"/>
</dbReference>
<comment type="caution">
    <text evidence="6">The sequence shown here is derived from an EMBL/GenBank/DDBJ whole genome shotgun (WGS) entry which is preliminary data.</text>
</comment>
<evidence type="ECO:0000256" key="2">
    <source>
        <dbReference type="ARBA" id="ARBA00023015"/>
    </source>
</evidence>
<feature type="transmembrane region" description="Helical" evidence="4">
    <location>
        <begin position="767"/>
        <end position="787"/>
    </location>
</feature>
<keyword evidence="3" id="KW-0804">Transcription</keyword>
<dbReference type="InterPro" id="IPR013783">
    <property type="entry name" value="Ig-like_fold"/>
</dbReference>
<protein>
    <recommendedName>
        <fullName evidence="5">HTH araC/xylS-type domain-containing protein</fullName>
    </recommendedName>
</protein>
<dbReference type="Pfam" id="PF07495">
    <property type="entry name" value="Y_Y_Y"/>
    <property type="match status" value="1"/>
</dbReference>
<dbReference type="SMART" id="SM00342">
    <property type="entry name" value="HTH_ARAC"/>
    <property type="match status" value="1"/>
</dbReference>
<evidence type="ECO:0000313" key="7">
    <source>
        <dbReference type="Proteomes" id="UP000070319"/>
    </source>
</evidence>
<dbReference type="InterPro" id="IPR011123">
    <property type="entry name" value="Y_Y_Y"/>
</dbReference>
<keyword evidence="4" id="KW-1133">Transmembrane helix</keyword>
<dbReference type="EMBL" id="LTDF01000043">
    <property type="protein sequence ID" value="KXT54670.1"/>
    <property type="molecule type" value="Genomic_DNA"/>
</dbReference>
<dbReference type="PATRIC" id="fig|329854.7.peg.592"/>
<keyword evidence="4" id="KW-0472">Membrane</keyword>
<accession>A0A139LTB5</accession>
<feature type="domain" description="HTH araC/xylS-type" evidence="5">
    <location>
        <begin position="817"/>
        <end position="929"/>
    </location>
</feature>
<dbReference type="PANTHER" id="PTHR43547">
    <property type="entry name" value="TWO-COMPONENT HISTIDINE KINASE"/>
    <property type="match status" value="1"/>
</dbReference>
<reference evidence="6 7" key="1">
    <citation type="submission" date="2016-02" db="EMBL/GenBank/DDBJ databases">
        <authorList>
            <person name="Wen L."/>
            <person name="He K."/>
            <person name="Yang H."/>
        </authorList>
    </citation>
    <scope>NUCLEOTIDE SEQUENCE [LARGE SCALE GENOMIC DNA]</scope>
    <source>
        <strain evidence="6 7">KLE1704</strain>
    </source>
</reference>